<dbReference type="CDD" id="cd05153">
    <property type="entry name" value="HomoserineK_II"/>
    <property type="match status" value="1"/>
</dbReference>
<dbReference type="AlphaFoldDB" id="A0A382BGJ9"/>
<dbReference type="PANTHER" id="PTHR21064">
    <property type="entry name" value="AMINOGLYCOSIDE PHOSPHOTRANSFERASE DOMAIN-CONTAINING PROTEIN-RELATED"/>
    <property type="match status" value="1"/>
</dbReference>
<evidence type="ECO:0000256" key="5">
    <source>
        <dbReference type="ARBA" id="ARBA00022777"/>
    </source>
</evidence>
<evidence type="ECO:0000256" key="3">
    <source>
        <dbReference type="ARBA" id="ARBA00022697"/>
    </source>
</evidence>
<dbReference type="InterPro" id="IPR050249">
    <property type="entry name" value="Pseudomonas-type_ThrB"/>
</dbReference>
<evidence type="ECO:0000256" key="7">
    <source>
        <dbReference type="ARBA" id="ARBA00038240"/>
    </source>
</evidence>
<protein>
    <recommendedName>
        <fullName evidence="8">Aminoglycoside phosphotransferase domain-containing protein</fullName>
    </recommendedName>
</protein>
<evidence type="ECO:0000256" key="2">
    <source>
        <dbReference type="ARBA" id="ARBA00022679"/>
    </source>
</evidence>
<keyword evidence="4" id="KW-0547">Nucleotide-binding</keyword>
<evidence type="ECO:0000256" key="6">
    <source>
        <dbReference type="ARBA" id="ARBA00022840"/>
    </source>
</evidence>
<dbReference type="GO" id="GO:0004413">
    <property type="term" value="F:homoserine kinase activity"/>
    <property type="evidence" value="ECO:0007669"/>
    <property type="project" value="InterPro"/>
</dbReference>
<dbReference type="GO" id="GO:0005524">
    <property type="term" value="F:ATP binding"/>
    <property type="evidence" value="ECO:0007669"/>
    <property type="project" value="UniProtKB-KW"/>
</dbReference>
<dbReference type="Gene3D" id="3.90.1200.10">
    <property type="match status" value="1"/>
</dbReference>
<reference evidence="9" key="1">
    <citation type="submission" date="2018-05" db="EMBL/GenBank/DDBJ databases">
        <authorList>
            <person name="Lanie J.A."/>
            <person name="Ng W.-L."/>
            <person name="Kazmierczak K.M."/>
            <person name="Andrzejewski T.M."/>
            <person name="Davidsen T.M."/>
            <person name="Wayne K.J."/>
            <person name="Tettelin H."/>
            <person name="Glass J.I."/>
            <person name="Rusch D."/>
            <person name="Podicherti R."/>
            <person name="Tsui H.-C.T."/>
            <person name="Winkler M.E."/>
        </authorList>
    </citation>
    <scope>NUCLEOTIDE SEQUENCE</scope>
</reference>
<feature type="domain" description="Aminoglycoside phosphotransferase" evidence="8">
    <location>
        <begin position="27"/>
        <end position="234"/>
    </location>
</feature>
<dbReference type="NCBIfam" id="TIGR00938">
    <property type="entry name" value="thrB_alt"/>
    <property type="match status" value="1"/>
</dbReference>
<organism evidence="9">
    <name type="scientific">marine metagenome</name>
    <dbReference type="NCBI Taxonomy" id="408172"/>
    <lineage>
        <taxon>unclassified sequences</taxon>
        <taxon>metagenomes</taxon>
        <taxon>ecological metagenomes</taxon>
    </lineage>
</organism>
<keyword evidence="1" id="KW-0028">Amino-acid biosynthesis</keyword>
<dbReference type="SUPFAM" id="SSF56112">
    <property type="entry name" value="Protein kinase-like (PK-like)"/>
    <property type="match status" value="1"/>
</dbReference>
<evidence type="ECO:0000313" key="9">
    <source>
        <dbReference type="EMBL" id="SVB12307.1"/>
    </source>
</evidence>
<dbReference type="Pfam" id="PF01636">
    <property type="entry name" value="APH"/>
    <property type="match status" value="1"/>
</dbReference>
<keyword evidence="6" id="KW-0067">ATP-binding</keyword>
<accession>A0A382BGJ9</accession>
<dbReference type="InterPro" id="IPR005280">
    <property type="entry name" value="Homoserine_kinase_II"/>
</dbReference>
<dbReference type="GO" id="GO:0009088">
    <property type="term" value="P:threonine biosynthetic process"/>
    <property type="evidence" value="ECO:0007669"/>
    <property type="project" value="UniProtKB-KW"/>
</dbReference>
<dbReference type="EMBL" id="UINC01029493">
    <property type="protein sequence ID" value="SVB12307.1"/>
    <property type="molecule type" value="Genomic_DNA"/>
</dbReference>
<proteinExistence type="inferred from homology"/>
<comment type="similarity">
    <text evidence="7">Belongs to the pseudomonas-type ThrB family.</text>
</comment>
<dbReference type="NCBIfam" id="NF003558">
    <property type="entry name" value="PRK05231.1"/>
    <property type="match status" value="1"/>
</dbReference>
<sequence length="322" mass="37895">MAIYTKISKKDVVSIERKFNLGKITSFKGIKKGIENTNYLIRTKNKKYILTIFEKRVQKKDLPFFMSLMDKLNNHNINCPKPQKSKTGSYLVNIKNKPASIVSFVEGKDKNKLKINDCYEIGRNVAKLHIASKKIKLYRKNSMSLNSWPKLLNKIGNRCKKIDVNLNDLMRTSLKDIKKKWPRKLSSGIIHGDLFIDNIFFKNNKFYGYIDFYFSSNDFLIYEIAICINALCFDKKNRKFIFNKKKSINLIKGYSSLRKLSKEEKNSLNVLCRGAALRYLLTRTYDYLNTPKNAIIKIKNPHEYIQKLKYHNKLINFKDYYN</sequence>
<dbReference type="PANTHER" id="PTHR21064:SF6">
    <property type="entry name" value="AMINOGLYCOSIDE PHOSPHOTRANSFERASE DOMAIN-CONTAINING PROTEIN"/>
    <property type="match status" value="1"/>
</dbReference>
<dbReference type="Gene3D" id="3.30.200.20">
    <property type="entry name" value="Phosphorylase Kinase, domain 1"/>
    <property type="match status" value="1"/>
</dbReference>
<name>A0A382BGJ9_9ZZZZ</name>
<dbReference type="HAMAP" id="MF_00301">
    <property type="entry name" value="Homoser_kinase_2"/>
    <property type="match status" value="1"/>
</dbReference>
<keyword evidence="5" id="KW-0418">Kinase</keyword>
<keyword evidence="2" id="KW-0808">Transferase</keyword>
<gene>
    <name evidence="9" type="ORF">METZ01_LOCUS165161</name>
</gene>
<evidence type="ECO:0000259" key="8">
    <source>
        <dbReference type="Pfam" id="PF01636"/>
    </source>
</evidence>
<evidence type="ECO:0000256" key="4">
    <source>
        <dbReference type="ARBA" id="ARBA00022741"/>
    </source>
</evidence>
<keyword evidence="3" id="KW-0791">Threonine biosynthesis</keyword>
<dbReference type="InterPro" id="IPR002575">
    <property type="entry name" value="Aminoglycoside_PTrfase"/>
</dbReference>
<dbReference type="InterPro" id="IPR011009">
    <property type="entry name" value="Kinase-like_dom_sf"/>
</dbReference>
<evidence type="ECO:0000256" key="1">
    <source>
        <dbReference type="ARBA" id="ARBA00022605"/>
    </source>
</evidence>